<sequence length="429" mass="48415">MGRIPSMTKAFTREEFHALVWSRPMTQLAKEFGLSDVALHKSCRKHAIPTPPAGWWAKQKAGKKVSVTPLRAAPPDDDGKVLIAARQPGVLAGERAKARDRAAGDQGGHSPDECEIVSATLAVLRRSHASHMGLVTCARDGLIRCEIAPASIDRLGRILGQVTSAACIQDFNLVSPDKGPARFTNGMDDVGFSLSETFQRLKHQPTASELAAEAKWDRMLERRRNGWFDIDWSKRPVTPEWDWRPTGKLSLELDHVWVAGEPSPRRTFNDAKVQRLEVIATEVAIGVAVIAAAKRQQRLQRENREKAAEEARRQREIAQRTEYIEQRRGAALTSILRELEEIEKLKELLPKFCEPDGEHAHPRVVEFDRWVSRRLADLESAITAENLERRFDRSKLFGSDDDHDFVFRAVQGRDAPPIYRHDFDRRPTG</sequence>
<evidence type="ECO:0000313" key="3">
    <source>
        <dbReference type="Proteomes" id="UP000603317"/>
    </source>
</evidence>
<keyword evidence="1" id="KW-0175">Coiled coil</keyword>
<evidence type="ECO:0000313" key="2">
    <source>
        <dbReference type="EMBL" id="GFZ98736.1"/>
    </source>
</evidence>
<proteinExistence type="predicted"/>
<name>A0ABQ1F473_9SPHN</name>
<accession>A0ABQ1F473</accession>
<protein>
    <submittedName>
        <fullName evidence="2">Uncharacterized protein</fullName>
    </submittedName>
</protein>
<dbReference type="EMBL" id="BMID01000001">
    <property type="protein sequence ID" value="GFZ98736.1"/>
    <property type="molecule type" value="Genomic_DNA"/>
</dbReference>
<gene>
    <name evidence="2" type="ORF">GCM10010923_03700</name>
</gene>
<feature type="coiled-coil region" evidence="1">
    <location>
        <begin position="290"/>
        <end position="321"/>
    </location>
</feature>
<reference evidence="3" key="1">
    <citation type="journal article" date="2019" name="Int. J. Syst. Evol. Microbiol.">
        <title>The Global Catalogue of Microorganisms (GCM) 10K type strain sequencing project: providing services to taxonomists for standard genome sequencing and annotation.</title>
        <authorList>
            <consortium name="The Broad Institute Genomics Platform"/>
            <consortium name="The Broad Institute Genome Sequencing Center for Infectious Disease"/>
            <person name="Wu L."/>
            <person name="Ma J."/>
        </authorList>
    </citation>
    <scope>NUCLEOTIDE SEQUENCE [LARGE SCALE GENOMIC DNA]</scope>
    <source>
        <strain evidence="3">CGMCC 1.15297</strain>
    </source>
</reference>
<evidence type="ECO:0000256" key="1">
    <source>
        <dbReference type="SAM" id="Coils"/>
    </source>
</evidence>
<organism evidence="2 3">
    <name type="scientific">Blastomonas marina</name>
    <dbReference type="NCBI Taxonomy" id="1867408"/>
    <lineage>
        <taxon>Bacteria</taxon>
        <taxon>Pseudomonadati</taxon>
        <taxon>Pseudomonadota</taxon>
        <taxon>Alphaproteobacteria</taxon>
        <taxon>Sphingomonadales</taxon>
        <taxon>Sphingomonadaceae</taxon>
        <taxon>Blastomonas</taxon>
    </lineage>
</organism>
<comment type="caution">
    <text evidence="2">The sequence shown here is derived from an EMBL/GenBank/DDBJ whole genome shotgun (WGS) entry which is preliminary data.</text>
</comment>
<keyword evidence="3" id="KW-1185">Reference proteome</keyword>
<dbReference type="Proteomes" id="UP000603317">
    <property type="component" value="Unassembled WGS sequence"/>
</dbReference>